<dbReference type="PRINTS" id="PR00039">
    <property type="entry name" value="HTHLYSR"/>
</dbReference>
<dbReference type="Gene3D" id="1.10.10.10">
    <property type="entry name" value="Winged helix-like DNA-binding domain superfamily/Winged helix DNA-binding domain"/>
    <property type="match status" value="1"/>
</dbReference>
<dbReference type="InterPro" id="IPR058163">
    <property type="entry name" value="LysR-type_TF_proteobact-type"/>
</dbReference>
<dbReference type="GO" id="GO:0006351">
    <property type="term" value="P:DNA-templated transcription"/>
    <property type="evidence" value="ECO:0007669"/>
    <property type="project" value="TreeGrafter"/>
</dbReference>
<dbReference type="EMBL" id="LR699554">
    <property type="protein sequence ID" value="VVD32882.1"/>
    <property type="molecule type" value="Genomic_DNA"/>
</dbReference>
<dbReference type="GO" id="GO:0003700">
    <property type="term" value="F:DNA-binding transcription factor activity"/>
    <property type="evidence" value="ECO:0007669"/>
    <property type="project" value="InterPro"/>
</dbReference>
<keyword evidence="2" id="KW-0805">Transcription regulation</keyword>
<dbReference type="FunFam" id="1.10.10.10:FF:000001">
    <property type="entry name" value="LysR family transcriptional regulator"/>
    <property type="match status" value="1"/>
</dbReference>
<dbReference type="InterPro" id="IPR036390">
    <property type="entry name" value="WH_DNA-bd_sf"/>
</dbReference>
<keyword evidence="3" id="KW-0238">DNA-binding</keyword>
<name>A0A5Q4YXS7_9BURK</name>
<dbReference type="AlphaFoldDB" id="A0A5Q4YXS7"/>
<dbReference type="Pfam" id="PF00126">
    <property type="entry name" value="HTH_1"/>
    <property type="match status" value="1"/>
</dbReference>
<comment type="similarity">
    <text evidence="1">Belongs to the LysR transcriptional regulatory family.</text>
</comment>
<dbReference type="Gene3D" id="3.40.190.10">
    <property type="entry name" value="Periplasmic binding protein-like II"/>
    <property type="match status" value="2"/>
</dbReference>
<dbReference type="InterPro" id="IPR036388">
    <property type="entry name" value="WH-like_DNA-bd_sf"/>
</dbReference>
<evidence type="ECO:0000256" key="3">
    <source>
        <dbReference type="ARBA" id="ARBA00023125"/>
    </source>
</evidence>
<dbReference type="Proteomes" id="UP000325811">
    <property type="component" value="Chromosome II"/>
</dbReference>
<dbReference type="PANTHER" id="PTHR30537:SF74">
    <property type="entry name" value="HTH-TYPE TRANSCRIPTIONAL REGULATOR TRPI"/>
    <property type="match status" value="1"/>
</dbReference>
<evidence type="ECO:0000256" key="4">
    <source>
        <dbReference type="ARBA" id="ARBA00023163"/>
    </source>
</evidence>
<evidence type="ECO:0000259" key="5">
    <source>
        <dbReference type="PROSITE" id="PS50931"/>
    </source>
</evidence>
<evidence type="ECO:0000256" key="2">
    <source>
        <dbReference type="ARBA" id="ARBA00023015"/>
    </source>
</evidence>
<dbReference type="KEGG" id="pdio:PDMSB3_1598.1"/>
<evidence type="ECO:0000256" key="1">
    <source>
        <dbReference type="ARBA" id="ARBA00009437"/>
    </source>
</evidence>
<dbReference type="SUPFAM" id="SSF53850">
    <property type="entry name" value="Periplasmic binding protein-like II"/>
    <property type="match status" value="1"/>
</dbReference>
<dbReference type="InterPro" id="IPR005119">
    <property type="entry name" value="LysR_subst-bd"/>
</dbReference>
<keyword evidence="4" id="KW-0804">Transcription</keyword>
<dbReference type="Pfam" id="PF03466">
    <property type="entry name" value="LysR_substrate"/>
    <property type="match status" value="1"/>
</dbReference>
<dbReference type="PROSITE" id="PS50931">
    <property type="entry name" value="HTH_LYSR"/>
    <property type="match status" value="1"/>
</dbReference>
<dbReference type="PANTHER" id="PTHR30537">
    <property type="entry name" value="HTH-TYPE TRANSCRIPTIONAL REGULATOR"/>
    <property type="match status" value="1"/>
</dbReference>
<reference evidence="6 7" key="1">
    <citation type="submission" date="2019-08" db="EMBL/GenBank/DDBJ databases">
        <authorList>
            <person name="Herpell B J."/>
        </authorList>
    </citation>
    <scope>NUCLEOTIDE SEQUENCE [LARGE SCALE GENOMIC DNA]</scope>
    <source>
        <strain evidence="7">Msb3</strain>
    </source>
</reference>
<evidence type="ECO:0000313" key="7">
    <source>
        <dbReference type="Proteomes" id="UP000325811"/>
    </source>
</evidence>
<proteinExistence type="inferred from homology"/>
<feature type="domain" description="HTH lysR-type" evidence="5">
    <location>
        <begin position="9"/>
        <end position="66"/>
    </location>
</feature>
<dbReference type="GO" id="GO:0043565">
    <property type="term" value="F:sequence-specific DNA binding"/>
    <property type="evidence" value="ECO:0007669"/>
    <property type="project" value="TreeGrafter"/>
</dbReference>
<keyword evidence="7" id="KW-1185">Reference proteome</keyword>
<dbReference type="RefSeq" id="WP_007177193.1">
    <property type="nucleotide sequence ID" value="NZ_LR699554.1"/>
</dbReference>
<evidence type="ECO:0000313" key="6">
    <source>
        <dbReference type="EMBL" id="VVD32882.1"/>
    </source>
</evidence>
<sequence>MPNLRKKLPSANALFVFEAAARCGNFTRAAQELYVSQPAVSRMLSRMEDHLGVRLFERVRGGIELTENGRILYRKISEGFNGIESAIREIEARATGVESVTLSVSTAFTTHWLMPRMSRLNQAFPNVDLRFQLISGRIGGPLVDVDLGMRFLREDEIGENSMLVMPETLLPVCNRRYHETAATEAGRKHGDTVIVMDDGERGWHDRFAAFAAQGRHAASMLSFNDYAIVVQAALLGQGVALGWLNVVSHWLLEGALLPAEEELIVTNRRCCLVWPESRPLRPVAADVRDWILDETRADVRAVDRQYPKLGLRRVLAQAGLAIGPARDEARSDAAARSVTPPGA</sequence>
<dbReference type="InterPro" id="IPR000847">
    <property type="entry name" value="LysR_HTH_N"/>
</dbReference>
<gene>
    <name evidence="6" type="ORF">PDMSB3_1598</name>
</gene>
<accession>A0A5Q4YXS7</accession>
<dbReference type="SUPFAM" id="SSF46785">
    <property type="entry name" value="Winged helix' DNA-binding domain"/>
    <property type="match status" value="1"/>
</dbReference>
<organism evidence="6 7">
    <name type="scientific">Paraburkholderia dioscoreae</name>
    <dbReference type="NCBI Taxonomy" id="2604047"/>
    <lineage>
        <taxon>Bacteria</taxon>
        <taxon>Pseudomonadati</taxon>
        <taxon>Pseudomonadota</taxon>
        <taxon>Betaproteobacteria</taxon>
        <taxon>Burkholderiales</taxon>
        <taxon>Burkholderiaceae</taxon>
        <taxon>Paraburkholderia</taxon>
    </lineage>
</organism>
<protein>
    <submittedName>
        <fullName evidence="6">Transcriptional regulator</fullName>
    </submittedName>
</protein>